<dbReference type="KEGG" id="lji:ELX58_04940"/>
<name>A0A4P6ZKZ4_9LACO</name>
<accession>A0A4P6ZKZ4</accession>
<gene>
    <name evidence="2" type="ORF">ELX58_04940</name>
</gene>
<evidence type="ECO:0000313" key="2">
    <source>
        <dbReference type="EMBL" id="QBP18491.1"/>
    </source>
</evidence>
<sequence>MKKNLIKKISMVVASLALIIPLASVNEASVSAHRVHHARVVRVMKRNNKRAHKHVAKGMRLGAAAAYNVRVNKALNQFPKNKVYNQGFNDALNAKVNHRLAHNANYEKGYLQIIALDNYTDPMGKQLPKHLSKSALKSAAVYYQGCIL</sequence>
<dbReference type="AlphaFoldDB" id="A0A4P6ZKZ4"/>
<evidence type="ECO:0000256" key="1">
    <source>
        <dbReference type="SAM" id="SignalP"/>
    </source>
</evidence>
<dbReference type="RefSeq" id="WP_133442050.1">
    <property type="nucleotide sequence ID" value="NZ_CP034726.1"/>
</dbReference>
<evidence type="ECO:0008006" key="4">
    <source>
        <dbReference type="Google" id="ProtNLM"/>
    </source>
</evidence>
<proteinExistence type="predicted"/>
<feature type="chain" id="PRO_5038450245" description="SCP domain-containing protein" evidence="1">
    <location>
        <begin position="26"/>
        <end position="148"/>
    </location>
</feature>
<dbReference type="Proteomes" id="UP000294321">
    <property type="component" value="Chromosome"/>
</dbReference>
<keyword evidence="3" id="KW-1185">Reference proteome</keyword>
<keyword evidence="1" id="KW-0732">Signal</keyword>
<dbReference type="EMBL" id="CP034726">
    <property type="protein sequence ID" value="QBP18491.1"/>
    <property type="molecule type" value="Genomic_DNA"/>
</dbReference>
<organism evidence="2 3">
    <name type="scientific">Acetilactobacillus jinshanensis</name>
    <dbReference type="NCBI Taxonomy" id="1720083"/>
    <lineage>
        <taxon>Bacteria</taxon>
        <taxon>Bacillati</taxon>
        <taxon>Bacillota</taxon>
        <taxon>Bacilli</taxon>
        <taxon>Lactobacillales</taxon>
        <taxon>Lactobacillaceae</taxon>
        <taxon>Acetilactobacillus</taxon>
    </lineage>
</organism>
<protein>
    <recommendedName>
        <fullName evidence="4">SCP domain-containing protein</fullName>
    </recommendedName>
</protein>
<feature type="signal peptide" evidence="1">
    <location>
        <begin position="1"/>
        <end position="25"/>
    </location>
</feature>
<reference evidence="3" key="1">
    <citation type="submission" date="2018-12" db="EMBL/GenBank/DDBJ databases">
        <title>A new species of lactobacillus.</title>
        <authorList>
            <person name="Jian Y."/>
            <person name="Xin L."/>
            <person name="Hong Z.J."/>
            <person name="Ming L.Z."/>
            <person name="Hong X.Z."/>
        </authorList>
    </citation>
    <scope>NUCLEOTIDE SEQUENCE [LARGE SCALE GENOMIC DNA]</scope>
    <source>
        <strain evidence="3">HSLZ-75</strain>
    </source>
</reference>
<evidence type="ECO:0000313" key="3">
    <source>
        <dbReference type="Proteomes" id="UP000294321"/>
    </source>
</evidence>